<dbReference type="AlphaFoldDB" id="A0A0C7G513"/>
<dbReference type="PANTHER" id="PTHR30290:SF10">
    <property type="entry name" value="PERIPLASMIC OLIGOPEPTIDE-BINDING PROTEIN-RELATED"/>
    <property type="match status" value="1"/>
</dbReference>
<dbReference type="GO" id="GO:1904680">
    <property type="term" value="F:peptide transmembrane transporter activity"/>
    <property type="evidence" value="ECO:0007669"/>
    <property type="project" value="TreeGrafter"/>
</dbReference>
<proteinExistence type="inferred from homology"/>
<dbReference type="Proteomes" id="UP000049127">
    <property type="component" value="Unassembled WGS sequence"/>
</dbReference>
<dbReference type="PANTHER" id="PTHR30290">
    <property type="entry name" value="PERIPLASMIC BINDING COMPONENT OF ABC TRANSPORTER"/>
    <property type="match status" value="1"/>
</dbReference>
<evidence type="ECO:0000256" key="3">
    <source>
        <dbReference type="ARBA" id="ARBA00022448"/>
    </source>
</evidence>
<feature type="domain" description="Solute-binding protein family 5" evidence="6">
    <location>
        <begin position="324"/>
        <end position="545"/>
    </location>
</feature>
<evidence type="ECO:0000256" key="1">
    <source>
        <dbReference type="ARBA" id="ARBA00004196"/>
    </source>
</evidence>
<dbReference type="GO" id="GO:0015833">
    <property type="term" value="P:peptide transport"/>
    <property type="evidence" value="ECO:0007669"/>
    <property type="project" value="TreeGrafter"/>
</dbReference>
<evidence type="ECO:0000256" key="5">
    <source>
        <dbReference type="SAM" id="SignalP"/>
    </source>
</evidence>
<name>A0A0C7G513_PARSO</name>
<dbReference type="FunFam" id="3.90.76.10:FF:000001">
    <property type="entry name" value="Oligopeptide ABC transporter substrate-binding protein"/>
    <property type="match status" value="1"/>
</dbReference>
<evidence type="ECO:0000313" key="7">
    <source>
        <dbReference type="EMBL" id="CEQ02709.1"/>
    </source>
</evidence>
<feature type="signal peptide" evidence="5">
    <location>
        <begin position="1"/>
        <end position="21"/>
    </location>
</feature>
<dbReference type="Gene3D" id="3.90.76.10">
    <property type="entry name" value="Dipeptide-binding Protein, Domain 1"/>
    <property type="match status" value="1"/>
</dbReference>
<dbReference type="OrthoDB" id="9801912at2"/>
<protein>
    <submittedName>
        <fullName evidence="7">Oligopeptide transporter</fullName>
    </submittedName>
</protein>
<feature type="domain" description="Solute-binding protein family 5" evidence="6">
    <location>
        <begin position="16"/>
        <end position="196"/>
    </location>
</feature>
<feature type="chain" id="PRO_5038740643" evidence="5">
    <location>
        <begin position="22"/>
        <end position="549"/>
    </location>
</feature>
<dbReference type="InterPro" id="IPR000914">
    <property type="entry name" value="SBP_5_dom"/>
</dbReference>
<dbReference type="InterPro" id="IPR039424">
    <property type="entry name" value="SBP_5"/>
</dbReference>
<evidence type="ECO:0000256" key="4">
    <source>
        <dbReference type="ARBA" id="ARBA00022729"/>
    </source>
</evidence>
<keyword evidence="4 5" id="KW-0732">Signal</keyword>
<dbReference type="SUPFAM" id="SSF53850">
    <property type="entry name" value="Periplasmic binding protein-like II"/>
    <property type="match status" value="2"/>
</dbReference>
<dbReference type="CDD" id="cd08504">
    <property type="entry name" value="PBP2_OppA"/>
    <property type="match status" value="1"/>
</dbReference>
<evidence type="ECO:0000313" key="8">
    <source>
        <dbReference type="Proteomes" id="UP000049127"/>
    </source>
</evidence>
<organism evidence="7 8">
    <name type="scientific">Paraclostridium sordellii</name>
    <name type="common">Clostridium sordellii</name>
    <dbReference type="NCBI Taxonomy" id="1505"/>
    <lineage>
        <taxon>Bacteria</taxon>
        <taxon>Bacillati</taxon>
        <taxon>Bacillota</taxon>
        <taxon>Clostridia</taxon>
        <taxon>Peptostreptococcales</taxon>
        <taxon>Peptostreptococcaceae</taxon>
        <taxon>Paraclostridium</taxon>
    </lineage>
</organism>
<gene>
    <name evidence="7" type="primary">oppA_1</name>
    <name evidence="7" type="ORF">R28058_04421</name>
</gene>
<dbReference type="Gene3D" id="3.10.105.10">
    <property type="entry name" value="Dipeptide-binding Protein, Domain 3"/>
    <property type="match status" value="1"/>
</dbReference>
<accession>A0A0C7G513</accession>
<dbReference type="GO" id="GO:0030288">
    <property type="term" value="C:outer membrane-bounded periplasmic space"/>
    <property type="evidence" value="ECO:0007669"/>
    <property type="project" value="UniProtKB-ARBA"/>
</dbReference>
<keyword evidence="3" id="KW-0813">Transport</keyword>
<comment type="subcellular location">
    <subcellularLocation>
        <location evidence="1">Cell envelope</location>
    </subcellularLocation>
</comment>
<comment type="similarity">
    <text evidence="2">Belongs to the bacterial solute-binding protein 5 family.</text>
</comment>
<dbReference type="FunFam" id="3.10.105.10:FF:000001">
    <property type="entry name" value="Oligopeptide ABC transporter, oligopeptide-binding protein"/>
    <property type="match status" value="1"/>
</dbReference>
<dbReference type="Pfam" id="PF00496">
    <property type="entry name" value="SBP_bac_5"/>
    <property type="match status" value="2"/>
</dbReference>
<dbReference type="Gene3D" id="3.40.190.10">
    <property type="entry name" value="Periplasmic binding protein-like II"/>
    <property type="match status" value="1"/>
</dbReference>
<sequence length="549" mass="62155">MHLKKKVSTLASIFIVGLAFNVGCSSNGKSGSNVEASSDEVMGNLNAREAIAMAVDKDNFVDVILNNGSTSANYFVPKNLALDENQKDFRDRVKDVGYTHDDKKAKEEWDKAKKEIGFDKVTLEIVLSDTEMNRKLGEYVQSELSILEGLNLEIKQMPYKQVTQAHAKGDFDISFNGWGPDYPDPLTYLGTLSKGQIYSVATGYENKEYNDLLIKAKNSTDTKKAWELFAKAEKVLLNDAYISPMYQRGVSYLQKDYVKDIAVATFGPKYSYKWADVDKKDKTLNITNSADITSLDAAKIRDSLSREVTLNVMEGLVRMDKDLNVVPGVAKEWKMSEDKKTWTFELREDAYWNNGEPVTAKDFEYSFKRTLTPSTACENSSVFYDIVGAEDYNMGKNKDINSVGVRALDNNTLEIKLVRPVNYFDKLMCHPIFSPQNQKFAEEKGDAFGTSIENTLFNGPFILSSWKLEDQYSMKKNSNYWDKDTVKLNKVHTKIIKDNNSLLNLYETGNIDRVTLTSENVDKYKDSSEFGVEMDCITYFLMLNGGNHK</sequence>
<evidence type="ECO:0000256" key="2">
    <source>
        <dbReference type="ARBA" id="ARBA00005695"/>
    </source>
</evidence>
<evidence type="ECO:0000259" key="6">
    <source>
        <dbReference type="Pfam" id="PF00496"/>
    </source>
</evidence>
<dbReference type="EMBL" id="CEKZ01000003">
    <property type="protein sequence ID" value="CEQ02709.1"/>
    <property type="molecule type" value="Genomic_DNA"/>
</dbReference>
<reference evidence="8" key="1">
    <citation type="submission" date="2015-01" db="EMBL/GenBank/DDBJ databases">
        <authorList>
            <person name="Aslett M.A."/>
            <person name="De Silva N."/>
        </authorList>
    </citation>
    <scope>NUCLEOTIDE SEQUENCE [LARGE SCALE GENOMIC DNA]</scope>
    <source>
        <strain evidence="8">R28058</strain>
    </source>
</reference>
<dbReference type="RefSeq" id="WP_055341351.1">
    <property type="nucleotide sequence ID" value="NZ_CDNI01000003.1"/>
</dbReference>